<organism evidence="3 4">
    <name type="scientific">Gymnopilus dilepis</name>
    <dbReference type="NCBI Taxonomy" id="231916"/>
    <lineage>
        <taxon>Eukaryota</taxon>
        <taxon>Fungi</taxon>
        <taxon>Dikarya</taxon>
        <taxon>Basidiomycota</taxon>
        <taxon>Agaricomycotina</taxon>
        <taxon>Agaricomycetes</taxon>
        <taxon>Agaricomycetidae</taxon>
        <taxon>Agaricales</taxon>
        <taxon>Agaricineae</taxon>
        <taxon>Hymenogastraceae</taxon>
        <taxon>Gymnopilus</taxon>
    </lineage>
</organism>
<dbReference type="OrthoDB" id="3060861at2759"/>
<feature type="region of interest" description="Disordered" evidence="2">
    <location>
        <begin position="1"/>
        <end position="24"/>
    </location>
</feature>
<dbReference type="EMBL" id="NHYE01005573">
    <property type="protein sequence ID" value="PPQ69412.1"/>
    <property type="molecule type" value="Genomic_DNA"/>
</dbReference>
<feature type="compositionally biased region" description="Polar residues" evidence="2">
    <location>
        <begin position="1"/>
        <end position="20"/>
    </location>
</feature>
<evidence type="ECO:0000256" key="1">
    <source>
        <dbReference type="SAM" id="Coils"/>
    </source>
</evidence>
<protein>
    <submittedName>
        <fullName evidence="3">Uncharacterized protein</fullName>
    </submittedName>
</protein>
<evidence type="ECO:0000256" key="2">
    <source>
        <dbReference type="SAM" id="MobiDB-lite"/>
    </source>
</evidence>
<evidence type="ECO:0000313" key="4">
    <source>
        <dbReference type="Proteomes" id="UP000284706"/>
    </source>
</evidence>
<feature type="compositionally biased region" description="Polar residues" evidence="2">
    <location>
        <begin position="103"/>
        <end position="121"/>
    </location>
</feature>
<reference evidence="3 4" key="1">
    <citation type="journal article" date="2018" name="Evol. Lett.">
        <title>Horizontal gene cluster transfer increased hallucinogenic mushroom diversity.</title>
        <authorList>
            <person name="Reynolds H.T."/>
            <person name="Vijayakumar V."/>
            <person name="Gluck-Thaler E."/>
            <person name="Korotkin H.B."/>
            <person name="Matheny P.B."/>
            <person name="Slot J.C."/>
        </authorList>
    </citation>
    <scope>NUCLEOTIDE SEQUENCE [LARGE SCALE GENOMIC DNA]</scope>
    <source>
        <strain evidence="3 4">SRW20</strain>
    </source>
</reference>
<gene>
    <name evidence="3" type="ORF">CVT26_002450</name>
</gene>
<feature type="compositionally biased region" description="Polar residues" evidence="2">
    <location>
        <begin position="45"/>
        <end position="55"/>
    </location>
</feature>
<feature type="coiled-coil region" evidence="1">
    <location>
        <begin position="249"/>
        <end position="283"/>
    </location>
</feature>
<feature type="compositionally biased region" description="Acidic residues" evidence="2">
    <location>
        <begin position="79"/>
        <end position="94"/>
    </location>
</feature>
<dbReference type="AlphaFoldDB" id="A0A409VT18"/>
<keyword evidence="4" id="KW-1185">Reference proteome</keyword>
<comment type="caution">
    <text evidence="3">The sequence shown here is derived from an EMBL/GenBank/DDBJ whole genome shotgun (WGS) entry which is preliminary data.</text>
</comment>
<feature type="region of interest" description="Disordered" evidence="2">
    <location>
        <begin position="36"/>
        <end position="134"/>
    </location>
</feature>
<dbReference type="InParanoid" id="A0A409VT18"/>
<sequence>MSSGPSQNSIAEDKQNFSTEQVHDLFYNGLREPFESIFNEDPSRSSEPSNANTLGSADLAELSESDSVQPDSPLRAPLDDEIDSALVTDDEVSSEIEPMSSPLGASTITPSPSSEGISPSLQKKKTHSFVQPRATMRNPIHGLVQGVKKGNKSHVTYRTHRLPSPRISALDVSRRYHRQINKLLQRCEDLSTETGCWLFFAAQHVTAREGAISYASPRLRREALEQAERIATDFNTTAARLRTSRRVEAVQLSEQLEEVERQRLAAEAAFQEAKARIAELEASAAAVSG</sequence>
<accession>A0A409VT18</accession>
<dbReference type="Proteomes" id="UP000284706">
    <property type="component" value="Unassembled WGS sequence"/>
</dbReference>
<name>A0A409VT18_9AGAR</name>
<evidence type="ECO:0000313" key="3">
    <source>
        <dbReference type="EMBL" id="PPQ69412.1"/>
    </source>
</evidence>
<keyword evidence="1" id="KW-0175">Coiled coil</keyword>
<proteinExistence type="predicted"/>